<dbReference type="OrthoDB" id="4775619at2"/>
<dbReference type="EMBL" id="JROO01000010">
    <property type="protein sequence ID" value="KIH99599.1"/>
    <property type="molecule type" value="Genomic_DNA"/>
</dbReference>
<evidence type="ECO:0000313" key="1">
    <source>
        <dbReference type="EMBL" id="KIH99599.1"/>
    </source>
</evidence>
<name>A0A0C2FJU7_9ACTN</name>
<reference evidence="2" key="1">
    <citation type="journal article" date="2015" name="Chem. Biol.">
        <title>Structure, bioactivity, and resistance mechanism of streptomonomicin, an unusual lasso Peptide from an understudied halophilic actinomycete.</title>
        <authorList>
            <person name="Metelev M."/>
            <person name="Tietz J.I."/>
            <person name="Melby J.O."/>
            <person name="Blair P.M."/>
            <person name="Zhu L."/>
            <person name="Livnat I."/>
            <person name="Severinov K."/>
            <person name="Mitchell D.A."/>
        </authorList>
    </citation>
    <scope>NUCLEOTIDE SEQUENCE [LARGE SCALE GENOMIC DNA]</scope>
    <source>
        <strain evidence="2">YIM 90003</strain>
    </source>
</reference>
<sequence>MTFEAQDELARFRSMALAEGIPQDEVERWIATARPCAKLESRSDGPVAGRLGGPLMLPADAPDPWCGLAATVDLAALPEEATDLPLPTDGQLLLFAIPDPQLMGCQSLGSALYIPAGTPVEERQVDLDPAPCDGEDYGEFPEGRLRLETDLSLPFHSTVHDPGPPPVTMRFPGDHLTVDQCRAWGDMFMEWADESQGLFSPGLRIGGYAQDEYQDEDPAVMAGWEAARAESKGDLPASEADIRPENWVCLAQWSHAIEGLEMSFFSWSIARQDLAAGRFDRVYATMTWNP</sequence>
<evidence type="ECO:0008006" key="3">
    <source>
        <dbReference type="Google" id="ProtNLM"/>
    </source>
</evidence>
<dbReference type="Pfam" id="PF09234">
    <property type="entry name" value="DUF1963"/>
    <property type="match status" value="1"/>
</dbReference>
<proteinExistence type="predicted"/>
<dbReference type="RefSeq" id="WP_040271729.1">
    <property type="nucleotide sequence ID" value="NZ_JROO01000010.1"/>
</dbReference>
<gene>
    <name evidence="1" type="ORF">LP52_06975</name>
</gene>
<dbReference type="AlphaFoldDB" id="A0A0C2FJU7"/>
<dbReference type="Gene3D" id="2.30.320.10">
    <property type="entry name" value="YwqG-like"/>
    <property type="match status" value="1"/>
</dbReference>
<accession>A0A0C2FJU7</accession>
<organism evidence="1 2">
    <name type="scientific">Streptomonospora alba</name>
    <dbReference type="NCBI Taxonomy" id="183763"/>
    <lineage>
        <taxon>Bacteria</taxon>
        <taxon>Bacillati</taxon>
        <taxon>Actinomycetota</taxon>
        <taxon>Actinomycetes</taxon>
        <taxon>Streptosporangiales</taxon>
        <taxon>Nocardiopsidaceae</taxon>
        <taxon>Streptomonospora</taxon>
    </lineage>
</organism>
<keyword evidence="2" id="KW-1185">Reference proteome</keyword>
<protein>
    <recommendedName>
        <fullName evidence="3">DUF1963 domain-containing protein</fullName>
    </recommendedName>
</protein>
<dbReference type="InterPro" id="IPR015315">
    <property type="entry name" value="DUF1963"/>
</dbReference>
<evidence type="ECO:0000313" key="2">
    <source>
        <dbReference type="Proteomes" id="UP000031675"/>
    </source>
</evidence>
<dbReference type="Proteomes" id="UP000031675">
    <property type="component" value="Unassembled WGS sequence"/>
</dbReference>
<comment type="caution">
    <text evidence="1">The sequence shown here is derived from an EMBL/GenBank/DDBJ whole genome shotgun (WGS) entry which is preliminary data.</text>
</comment>
<dbReference type="SUPFAM" id="SSF103032">
    <property type="entry name" value="Hypothetical protein YwqG"/>
    <property type="match status" value="1"/>
</dbReference>
<dbReference type="InterPro" id="IPR035948">
    <property type="entry name" value="YwqG-like_sf"/>
</dbReference>